<sequence>LQAARRTLAKYNDMEELIRIGAYRPGTDAQTDAAMRFFEPAEKFLGQRKHEGLPSDQSFAEIYQLLGQANVEVVLPPNPPPAAPQG</sequence>
<accession>A0A0F9IWP0</accession>
<feature type="non-terminal residue" evidence="2">
    <location>
        <position position="1"/>
    </location>
</feature>
<name>A0A0F9IWP0_9ZZZZ</name>
<proteinExistence type="predicted"/>
<evidence type="ECO:0000313" key="2">
    <source>
        <dbReference type="EMBL" id="KKM61693.1"/>
    </source>
</evidence>
<feature type="domain" description="T3SS EscN ATPase C-terminal" evidence="1">
    <location>
        <begin position="2"/>
        <end position="62"/>
    </location>
</feature>
<gene>
    <name evidence="2" type="ORF">LCGC14_1529120</name>
</gene>
<dbReference type="Gene3D" id="1.20.1270.330">
    <property type="match status" value="1"/>
</dbReference>
<dbReference type="EMBL" id="LAZR01011434">
    <property type="protein sequence ID" value="KKM61693.1"/>
    <property type="molecule type" value="Genomic_DNA"/>
</dbReference>
<dbReference type="Pfam" id="PF18269">
    <property type="entry name" value="T3SS_ATPase_C"/>
    <property type="match status" value="1"/>
</dbReference>
<evidence type="ECO:0000259" key="1">
    <source>
        <dbReference type="Pfam" id="PF18269"/>
    </source>
</evidence>
<reference evidence="2" key="1">
    <citation type="journal article" date="2015" name="Nature">
        <title>Complex archaea that bridge the gap between prokaryotes and eukaryotes.</title>
        <authorList>
            <person name="Spang A."/>
            <person name="Saw J.H."/>
            <person name="Jorgensen S.L."/>
            <person name="Zaremba-Niedzwiedzka K."/>
            <person name="Martijn J."/>
            <person name="Lind A.E."/>
            <person name="van Eijk R."/>
            <person name="Schleper C."/>
            <person name="Guy L."/>
            <person name="Ettema T.J."/>
        </authorList>
    </citation>
    <scope>NUCLEOTIDE SEQUENCE</scope>
</reference>
<dbReference type="AlphaFoldDB" id="A0A0F9IWP0"/>
<organism evidence="2">
    <name type="scientific">marine sediment metagenome</name>
    <dbReference type="NCBI Taxonomy" id="412755"/>
    <lineage>
        <taxon>unclassified sequences</taxon>
        <taxon>metagenomes</taxon>
        <taxon>ecological metagenomes</taxon>
    </lineage>
</organism>
<protein>
    <recommendedName>
        <fullName evidence="1">T3SS EscN ATPase C-terminal domain-containing protein</fullName>
    </recommendedName>
</protein>
<comment type="caution">
    <text evidence="2">The sequence shown here is derived from an EMBL/GenBank/DDBJ whole genome shotgun (WGS) entry which is preliminary data.</text>
</comment>
<dbReference type="InterPro" id="IPR040627">
    <property type="entry name" value="T3SS_ATPase_C"/>
</dbReference>